<dbReference type="Gene3D" id="3.20.20.10">
    <property type="entry name" value="Alanine racemase"/>
    <property type="match status" value="1"/>
</dbReference>
<reference evidence="5" key="1">
    <citation type="journal article" date="2024" name="Int. J. Syst. Evol. Microbiol.">
        <title>Turicibacter faecis sp. nov., isolated from faeces of heart failure mouse model.</title>
        <authorList>
            <person name="Imamura Y."/>
            <person name="Motooka D."/>
            <person name="Nakajima Y."/>
            <person name="Ito S."/>
            <person name="Kitakaze M."/>
            <person name="Iida T."/>
            <person name="Nakamura S."/>
        </authorList>
    </citation>
    <scope>NUCLEOTIDE SEQUENCE</scope>
    <source>
        <strain evidence="5">TC023</strain>
    </source>
</reference>
<evidence type="ECO:0000313" key="6">
    <source>
        <dbReference type="Proteomes" id="UP001432099"/>
    </source>
</evidence>
<comment type="function">
    <text evidence="2">Pyridoxal 5'-phosphate (PLP)-binding protein, which is involved in PLP homeostasis.</text>
</comment>
<protein>
    <recommendedName>
        <fullName evidence="2">Pyridoxal phosphate homeostasis protein</fullName>
        <shortName evidence="2">PLP homeostasis protein</shortName>
    </recommendedName>
</protein>
<evidence type="ECO:0000256" key="1">
    <source>
        <dbReference type="ARBA" id="ARBA00022898"/>
    </source>
</evidence>
<dbReference type="InterPro" id="IPR001608">
    <property type="entry name" value="Ala_racemase_N"/>
</dbReference>
<organism evidence="5 6">
    <name type="scientific">Turicibacter faecis</name>
    <dbReference type="NCBI Taxonomy" id="2963365"/>
    <lineage>
        <taxon>Bacteria</taxon>
        <taxon>Bacillati</taxon>
        <taxon>Bacillota</taxon>
        <taxon>Erysipelotrichia</taxon>
        <taxon>Erysipelotrichales</taxon>
        <taxon>Turicibacteraceae</taxon>
        <taxon>Turicibacter</taxon>
    </lineage>
</organism>
<dbReference type="PANTHER" id="PTHR10146">
    <property type="entry name" value="PROLINE SYNTHETASE CO-TRANSCRIBED BACTERIAL HOMOLOG PROTEIN"/>
    <property type="match status" value="1"/>
</dbReference>
<dbReference type="RefSeq" id="WP_161831714.1">
    <property type="nucleotide sequence ID" value="NZ_AP028127.1"/>
</dbReference>
<dbReference type="EMBL" id="AP028127">
    <property type="protein sequence ID" value="BEH91135.1"/>
    <property type="molecule type" value="Genomic_DNA"/>
</dbReference>
<dbReference type="NCBIfam" id="TIGR00044">
    <property type="entry name" value="YggS family pyridoxal phosphate-dependent enzyme"/>
    <property type="match status" value="1"/>
</dbReference>
<name>A0ABN6ZGQ9_9FIRM</name>
<dbReference type="SUPFAM" id="SSF51419">
    <property type="entry name" value="PLP-binding barrel"/>
    <property type="match status" value="1"/>
</dbReference>
<gene>
    <name evidence="5" type="ORF">T23_12370</name>
</gene>
<evidence type="ECO:0000259" key="4">
    <source>
        <dbReference type="Pfam" id="PF01168"/>
    </source>
</evidence>
<dbReference type="PANTHER" id="PTHR10146:SF14">
    <property type="entry name" value="PYRIDOXAL PHOSPHATE HOMEOSTASIS PROTEIN"/>
    <property type="match status" value="1"/>
</dbReference>
<dbReference type="Proteomes" id="UP001432099">
    <property type="component" value="Chromosome"/>
</dbReference>
<dbReference type="PIRSF" id="PIRSF004848">
    <property type="entry name" value="YBL036c_PLPDEIII"/>
    <property type="match status" value="1"/>
</dbReference>
<dbReference type="Pfam" id="PF01168">
    <property type="entry name" value="Ala_racemase_N"/>
    <property type="match status" value="1"/>
</dbReference>
<evidence type="ECO:0000256" key="3">
    <source>
        <dbReference type="RuleBase" id="RU004514"/>
    </source>
</evidence>
<sequence>MNISKNVDKVRRNIELVAADGRNVNIVAATKYVGVQQIKDLFACGITMMGENRVDALLEKKSQISLPIEWHFIGTLQSRKVKEVINEISCLHSLDRLSLAKEIQKYRREPLPCFIQVNVSKEESKHGIDVDEVISFLEALKSYPMIKVVGLMTMAPNTDDPTVIRRCFKGLKQLQEKIATLNQGGVTCDRLSMGMSQDYMIAIEEGATHIRLGSILFQD</sequence>
<dbReference type="PROSITE" id="PS01211">
    <property type="entry name" value="UPF0001"/>
    <property type="match status" value="1"/>
</dbReference>
<dbReference type="InterPro" id="IPR011078">
    <property type="entry name" value="PyrdxlP_homeostasis"/>
</dbReference>
<evidence type="ECO:0000313" key="5">
    <source>
        <dbReference type="EMBL" id="BEH91135.1"/>
    </source>
</evidence>
<dbReference type="InterPro" id="IPR029066">
    <property type="entry name" value="PLP-binding_barrel"/>
</dbReference>
<comment type="similarity">
    <text evidence="2 3">Belongs to the pyridoxal phosphate-binding protein YggS/PROSC family.</text>
</comment>
<feature type="domain" description="Alanine racemase N-terminal" evidence="4">
    <location>
        <begin position="6"/>
        <end position="217"/>
    </location>
</feature>
<keyword evidence="6" id="KW-1185">Reference proteome</keyword>
<keyword evidence="1 2" id="KW-0663">Pyridoxal phosphate</keyword>
<accession>A0ABN6ZGQ9</accession>
<evidence type="ECO:0000256" key="2">
    <source>
        <dbReference type="HAMAP-Rule" id="MF_02087"/>
    </source>
</evidence>
<feature type="modified residue" description="N6-(pyridoxal phosphate)lysine" evidence="2">
    <location>
        <position position="31"/>
    </location>
</feature>
<dbReference type="HAMAP" id="MF_02087">
    <property type="entry name" value="PLP_homeostasis"/>
    <property type="match status" value="1"/>
</dbReference>
<dbReference type="CDD" id="cd00635">
    <property type="entry name" value="PLPDE_III_YBL036c_like"/>
    <property type="match status" value="1"/>
</dbReference>
<proteinExistence type="inferred from homology"/>